<protein>
    <submittedName>
        <fullName evidence="6">Pectinesterase inhibitor-like</fullName>
    </submittedName>
</protein>
<feature type="domain" description="Pectinesterase inhibitor" evidence="4">
    <location>
        <begin position="29"/>
        <end position="174"/>
    </location>
</feature>
<feature type="signal peptide" evidence="3">
    <location>
        <begin position="1"/>
        <end position="23"/>
    </location>
</feature>
<proteinExistence type="inferred from homology"/>
<dbReference type="OrthoDB" id="841681at2759"/>
<dbReference type="InterPro" id="IPR035513">
    <property type="entry name" value="Invertase/methylesterase_inhib"/>
</dbReference>
<dbReference type="Gene3D" id="1.20.140.40">
    <property type="entry name" value="Invertase/pectin methylesterase inhibitor family protein"/>
    <property type="match status" value="1"/>
</dbReference>
<dbReference type="PANTHER" id="PTHR31080:SF296">
    <property type="entry name" value="OS05G0360900 PROTEIN"/>
    <property type="match status" value="1"/>
</dbReference>
<dbReference type="KEGG" id="mcha:111022446"/>
<dbReference type="InterPro" id="IPR006501">
    <property type="entry name" value="Pectinesterase_inhib_dom"/>
</dbReference>
<organism evidence="5 6">
    <name type="scientific">Momordica charantia</name>
    <name type="common">Bitter gourd</name>
    <name type="synonym">Balsam pear</name>
    <dbReference type="NCBI Taxonomy" id="3673"/>
    <lineage>
        <taxon>Eukaryota</taxon>
        <taxon>Viridiplantae</taxon>
        <taxon>Streptophyta</taxon>
        <taxon>Embryophyta</taxon>
        <taxon>Tracheophyta</taxon>
        <taxon>Spermatophyta</taxon>
        <taxon>Magnoliopsida</taxon>
        <taxon>eudicotyledons</taxon>
        <taxon>Gunneridae</taxon>
        <taxon>Pentapetalae</taxon>
        <taxon>rosids</taxon>
        <taxon>fabids</taxon>
        <taxon>Cucurbitales</taxon>
        <taxon>Cucurbitaceae</taxon>
        <taxon>Momordiceae</taxon>
        <taxon>Momordica</taxon>
    </lineage>
</organism>
<dbReference type="Pfam" id="PF04043">
    <property type="entry name" value="PMEI"/>
    <property type="match status" value="1"/>
</dbReference>
<dbReference type="Proteomes" id="UP000504603">
    <property type="component" value="Unplaced"/>
</dbReference>
<feature type="chain" id="PRO_5026976399" evidence="3">
    <location>
        <begin position="24"/>
        <end position="182"/>
    </location>
</feature>
<dbReference type="SUPFAM" id="SSF101148">
    <property type="entry name" value="Plant invertase/pectin methylesterase inhibitor"/>
    <property type="match status" value="1"/>
</dbReference>
<dbReference type="GO" id="GO:0004857">
    <property type="term" value="F:enzyme inhibitor activity"/>
    <property type="evidence" value="ECO:0007669"/>
    <property type="project" value="InterPro"/>
</dbReference>
<evidence type="ECO:0000256" key="1">
    <source>
        <dbReference type="ARBA" id="ARBA00022729"/>
    </source>
</evidence>
<gene>
    <name evidence="6" type="primary">LOC111022446</name>
</gene>
<reference evidence="6" key="1">
    <citation type="submission" date="2025-08" db="UniProtKB">
        <authorList>
            <consortium name="RefSeq"/>
        </authorList>
    </citation>
    <scope>IDENTIFICATION</scope>
    <source>
        <strain evidence="6">OHB3-1</strain>
    </source>
</reference>
<dbReference type="CDD" id="cd15801">
    <property type="entry name" value="PMEI-like_1"/>
    <property type="match status" value="1"/>
</dbReference>
<dbReference type="RefSeq" id="XP_022155314.1">
    <property type="nucleotide sequence ID" value="XM_022299622.1"/>
</dbReference>
<dbReference type="GeneID" id="111022446"/>
<accession>A0A6J1DPW6</accession>
<dbReference type="AlphaFoldDB" id="A0A6J1DPW6"/>
<keyword evidence="5" id="KW-1185">Reference proteome</keyword>
<name>A0A6J1DPW6_MOMCH</name>
<sequence length="182" mass="19346">MKANISGAMLVVVWLSVAAAAEAIRPGKPDMGLIEQTCSQTQHPGLCLSSLKSDPNSFPADKTGLALVALRLVSSNASDISEGIKVMLNDTRLADQPGVQQGLYDCLDEYLDASQQLDDSIAALLVKAYGDVDKWVNAAVAAVRTCEASFSVKPSVLTPRNDNFIKLCQNALTIAHIAETEN</sequence>
<comment type="similarity">
    <text evidence="2">Belongs to the PMEI family.</text>
</comment>
<keyword evidence="1 3" id="KW-0732">Signal</keyword>
<evidence type="ECO:0000259" key="4">
    <source>
        <dbReference type="SMART" id="SM00856"/>
    </source>
</evidence>
<dbReference type="SMART" id="SM00856">
    <property type="entry name" value="PMEI"/>
    <property type="match status" value="1"/>
</dbReference>
<dbReference type="PANTHER" id="PTHR31080">
    <property type="entry name" value="PECTINESTERASE INHIBITOR-LIKE"/>
    <property type="match status" value="1"/>
</dbReference>
<dbReference type="InterPro" id="IPR051955">
    <property type="entry name" value="PME_Inhibitor"/>
</dbReference>
<evidence type="ECO:0000256" key="3">
    <source>
        <dbReference type="SAM" id="SignalP"/>
    </source>
</evidence>
<evidence type="ECO:0000256" key="2">
    <source>
        <dbReference type="ARBA" id="ARBA00038471"/>
    </source>
</evidence>
<evidence type="ECO:0000313" key="6">
    <source>
        <dbReference type="RefSeq" id="XP_022155314.1"/>
    </source>
</evidence>
<dbReference type="NCBIfam" id="TIGR01614">
    <property type="entry name" value="PME_inhib"/>
    <property type="match status" value="1"/>
</dbReference>
<evidence type="ECO:0000313" key="5">
    <source>
        <dbReference type="Proteomes" id="UP000504603"/>
    </source>
</evidence>